<evidence type="ECO:0000313" key="1">
    <source>
        <dbReference type="EMBL" id="HHS28083.1"/>
    </source>
</evidence>
<gene>
    <name evidence="1" type="ORF">ENV52_00060</name>
</gene>
<sequence length="151" mass="16035">MKKLIVALVIICLGGCAGTPPKPPTGCENSFIWKCGFMPEGQDVVELGFAALLTAEPKIMPQVKAGAIKAYQLVQNGTLKGAVAALAEILNKNPRLAPLALAALQHLDIDMSLDSCDQAVLLEMFHNIALYAGATDQDFNTSLAKLDGRQE</sequence>
<organism evidence="1">
    <name type="scientific">Desulfobacca acetoxidans</name>
    <dbReference type="NCBI Taxonomy" id="60893"/>
    <lineage>
        <taxon>Bacteria</taxon>
        <taxon>Pseudomonadati</taxon>
        <taxon>Thermodesulfobacteriota</taxon>
        <taxon>Desulfobaccia</taxon>
        <taxon>Desulfobaccales</taxon>
        <taxon>Desulfobaccaceae</taxon>
        <taxon>Desulfobacca</taxon>
    </lineage>
</organism>
<dbReference type="AlphaFoldDB" id="A0A7V6A116"/>
<dbReference type="EMBL" id="DTGR01000002">
    <property type="protein sequence ID" value="HHS28083.1"/>
    <property type="molecule type" value="Genomic_DNA"/>
</dbReference>
<proteinExistence type="predicted"/>
<name>A0A7V6A116_9BACT</name>
<reference evidence="1" key="1">
    <citation type="journal article" date="2020" name="mSystems">
        <title>Genome- and Community-Level Interaction Insights into Carbon Utilization and Element Cycling Functions of Hydrothermarchaeota in Hydrothermal Sediment.</title>
        <authorList>
            <person name="Zhou Z."/>
            <person name="Liu Y."/>
            <person name="Xu W."/>
            <person name="Pan J."/>
            <person name="Luo Z.H."/>
            <person name="Li M."/>
        </authorList>
    </citation>
    <scope>NUCLEOTIDE SEQUENCE [LARGE SCALE GENOMIC DNA]</scope>
    <source>
        <strain evidence="1">SpSt-767</strain>
    </source>
</reference>
<protein>
    <submittedName>
        <fullName evidence="1">Uncharacterized protein</fullName>
    </submittedName>
</protein>
<comment type="caution">
    <text evidence="1">The sequence shown here is derived from an EMBL/GenBank/DDBJ whole genome shotgun (WGS) entry which is preliminary data.</text>
</comment>
<accession>A0A7V6A116</accession>